<organism evidence="3 4">
    <name type="scientific">Siculibacillus lacustris</name>
    <dbReference type="NCBI Taxonomy" id="1549641"/>
    <lineage>
        <taxon>Bacteria</taxon>
        <taxon>Pseudomonadati</taxon>
        <taxon>Pseudomonadota</taxon>
        <taxon>Alphaproteobacteria</taxon>
        <taxon>Hyphomicrobiales</taxon>
        <taxon>Ancalomicrobiaceae</taxon>
        <taxon>Siculibacillus</taxon>
    </lineage>
</organism>
<feature type="compositionally biased region" description="Low complexity" evidence="1">
    <location>
        <begin position="7"/>
        <end position="21"/>
    </location>
</feature>
<dbReference type="SUPFAM" id="SSF48295">
    <property type="entry name" value="TrpR-like"/>
    <property type="match status" value="1"/>
</dbReference>
<dbReference type="GO" id="GO:0006275">
    <property type="term" value="P:regulation of DNA replication"/>
    <property type="evidence" value="ECO:0007669"/>
    <property type="project" value="InterPro"/>
</dbReference>
<dbReference type="AlphaFoldDB" id="A0A4Q9VX89"/>
<evidence type="ECO:0000256" key="1">
    <source>
        <dbReference type="SAM" id="MobiDB-lite"/>
    </source>
</evidence>
<gene>
    <name evidence="3" type="ORF">EYW49_02305</name>
</gene>
<dbReference type="RefSeq" id="WP_131305546.1">
    <property type="nucleotide sequence ID" value="NZ_SJFN01000002.1"/>
</dbReference>
<dbReference type="InterPro" id="IPR013159">
    <property type="entry name" value="DnaA_C"/>
</dbReference>
<dbReference type="EMBL" id="SJFN01000002">
    <property type="protein sequence ID" value="TBW41007.1"/>
    <property type="molecule type" value="Genomic_DNA"/>
</dbReference>
<dbReference type="GO" id="GO:0006270">
    <property type="term" value="P:DNA replication initiation"/>
    <property type="evidence" value="ECO:0007669"/>
    <property type="project" value="InterPro"/>
</dbReference>
<dbReference type="Proteomes" id="UP000292781">
    <property type="component" value="Unassembled WGS sequence"/>
</dbReference>
<dbReference type="CDD" id="cd06571">
    <property type="entry name" value="Bac_DnaA_C"/>
    <property type="match status" value="1"/>
</dbReference>
<dbReference type="OrthoDB" id="8480222at2"/>
<dbReference type="GO" id="GO:0043565">
    <property type="term" value="F:sequence-specific DNA binding"/>
    <property type="evidence" value="ECO:0007669"/>
    <property type="project" value="InterPro"/>
</dbReference>
<evidence type="ECO:0000259" key="2">
    <source>
        <dbReference type="SMART" id="SM00760"/>
    </source>
</evidence>
<dbReference type="InterPro" id="IPR010921">
    <property type="entry name" value="Trp_repressor/repl_initiator"/>
</dbReference>
<sequence length="154" mass="16957">MRFSECGSAGRSEAGAAALRGPLRPWTPSQRRPRRRRARGRIDGGDAIDAQCRCLEAIVAQAFQTSLDQLRSDSRGGAHIAFARQVAMYVAHVWFALSLTEVGRRFDRDRTTVAHACRVVEDRRDDPRVDRVVAAIETAADLGQRLARGLGTDA</sequence>
<evidence type="ECO:0000313" key="3">
    <source>
        <dbReference type="EMBL" id="TBW41007.1"/>
    </source>
</evidence>
<accession>A0A4Q9VX89</accession>
<evidence type="ECO:0000313" key="4">
    <source>
        <dbReference type="Proteomes" id="UP000292781"/>
    </source>
</evidence>
<dbReference type="GO" id="GO:0005524">
    <property type="term" value="F:ATP binding"/>
    <property type="evidence" value="ECO:0007669"/>
    <property type="project" value="InterPro"/>
</dbReference>
<proteinExistence type="predicted"/>
<feature type="domain" description="Chromosomal replication initiator DnaA C-terminal" evidence="2">
    <location>
        <begin position="51"/>
        <end position="120"/>
    </location>
</feature>
<feature type="region of interest" description="Disordered" evidence="1">
    <location>
        <begin position="1"/>
        <end position="41"/>
    </location>
</feature>
<comment type="caution">
    <text evidence="3">The sequence shown here is derived from an EMBL/GenBank/DDBJ whole genome shotgun (WGS) entry which is preliminary data.</text>
</comment>
<keyword evidence="4" id="KW-1185">Reference proteome</keyword>
<dbReference type="PANTHER" id="PTHR30050">
    <property type="entry name" value="CHROMOSOMAL REPLICATION INITIATOR PROTEIN DNAA"/>
    <property type="match status" value="1"/>
</dbReference>
<dbReference type="SMART" id="SM00760">
    <property type="entry name" value="Bac_DnaA_C"/>
    <property type="match status" value="1"/>
</dbReference>
<protein>
    <recommendedName>
        <fullName evidence="2">Chromosomal replication initiator DnaA C-terminal domain-containing protein</fullName>
    </recommendedName>
</protein>
<reference evidence="3 4" key="1">
    <citation type="submission" date="2019-02" db="EMBL/GenBank/DDBJ databases">
        <title>Siculibacillus lacustris gen. nov., sp. nov., a new rosette-forming bacterium isolated from a freshwater crater lake (Lake St. Ana, Romania).</title>
        <authorList>
            <person name="Felfoldi T."/>
            <person name="Marton Z."/>
            <person name="Szabo A."/>
            <person name="Mentes A."/>
            <person name="Boka K."/>
            <person name="Marialigeti K."/>
            <person name="Mathe I."/>
            <person name="Koncz M."/>
            <person name="Schumann P."/>
            <person name="Toth E."/>
        </authorList>
    </citation>
    <scope>NUCLEOTIDE SEQUENCE [LARGE SCALE GENOMIC DNA]</scope>
    <source>
        <strain evidence="3 4">SA-279</strain>
    </source>
</reference>
<dbReference type="Gene3D" id="1.10.1750.10">
    <property type="match status" value="1"/>
</dbReference>
<name>A0A4Q9VX89_9HYPH</name>
<dbReference type="Pfam" id="PF08299">
    <property type="entry name" value="Bac_DnaA_C"/>
    <property type="match status" value="1"/>
</dbReference>
<dbReference type="PANTHER" id="PTHR30050:SF4">
    <property type="entry name" value="ATP-BINDING PROTEIN RV3427C IN INSERTION SEQUENCE-RELATED"/>
    <property type="match status" value="1"/>
</dbReference>